<dbReference type="EMBL" id="LR031873">
    <property type="protein sequence ID" value="VDD05239.1"/>
    <property type="molecule type" value="Genomic_DNA"/>
</dbReference>
<proteinExistence type="predicted"/>
<protein>
    <submittedName>
        <fullName evidence="2">Uncharacterized protein</fullName>
    </submittedName>
</protein>
<feature type="region of interest" description="Disordered" evidence="1">
    <location>
        <begin position="1"/>
        <end position="22"/>
    </location>
</feature>
<gene>
    <name evidence="2" type="ORF">BOLC4T22408H</name>
</gene>
<name>A0A3P6CC28_BRAOL</name>
<reference evidence="2" key="1">
    <citation type="submission" date="2018-11" db="EMBL/GenBank/DDBJ databases">
        <authorList>
            <consortium name="Genoscope - CEA"/>
            <person name="William W."/>
        </authorList>
    </citation>
    <scope>NUCLEOTIDE SEQUENCE</scope>
</reference>
<accession>A0A3P6CC28</accession>
<evidence type="ECO:0000313" key="2">
    <source>
        <dbReference type="EMBL" id="VDD05239.1"/>
    </source>
</evidence>
<evidence type="ECO:0000256" key="1">
    <source>
        <dbReference type="SAM" id="MobiDB-lite"/>
    </source>
</evidence>
<sequence length="74" mass="7717">MTHNGATQVAHRSSLPQPTSAHQTLLRQAITADGAILHVPTSILPCLSSSRLPNIAPALSPSHTAGCLVEREEG</sequence>
<dbReference type="AlphaFoldDB" id="A0A3P6CC28"/>
<organism evidence="2">
    <name type="scientific">Brassica oleracea</name>
    <name type="common">Wild cabbage</name>
    <dbReference type="NCBI Taxonomy" id="3712"/>
    <lineage>
        <taxon>Eukaryota</taxon>
        <taxon>Viridiplantae</taxon>
        <taxon>Streptophyta</taxon>
        <taxon>Embryophyta</taxon>
        <taxon>Tracheophyta</taxon>
        <taxon>Spermatophyta</taxon>
        <taxon>Magnoliopsida</taxon>
        <taxon>eudicotyledons</taxon>
        <taxon>Gunneridae</taxon>
        <taxon>Pentapetalae</taxon>
        <taxon>rosids</taxon>
        <taxon>malvids</taxon>
        <taxon>Brassicales</taxon>
        <taxon>Brassicaceae</taxon>
        <taxon>Brassiceae</taxon>
        <taxon>Brassica</taxon>
    </lineage>
</organism>